<dbReference type="GO" id="GO:0005705">
    <property type="term" value="C:polytene chromosome interband"/>
    <property type="evidence" value="ECO:0000314"/>
    <property type="project" value="FlyBase"/>
</dbReference>
<evidence type="ECO:0000313" key="2">
    <source>
        <dbReference type="FlyBase" id="FBgn0010825"/>
    </source>
</evidence>
<dbReference type="GO" id="GO:0045892">
    <property type="term" value="P:negative regulation of DNA-templated transcription"/>
    <property type="evidence" value="ECO:0000314"/>
    <property type="project" value="FlyBase"/>
</dbReference>
<dbReference type="GO" id="GO:0009880">
    <property type="term" value="P:embryonic pattern specification"/>
    <property type="evidence" value="ECO:0000315"/>
    <property type="project" value="FlyBase"/>
</dbReference>
<dbReference type="GO" id="GO:0007526">
    <property type="term" value="P:larval somatic muscle development"/>
    <property type="evidence" value="ECO:0000315"/>
    <property type="project" value="FlyBase"/>
</dbReference>
<dbReference type="GO" id="GO:0007480">
    <property type="term" value="P:imaginal disc-derived leg morphogenesis"/>
    <property type="evidence" value="ECO:0000315"/>
    <property type="project" value="FlyBase"/>
</dbReference>
<reference evidence="1" key="1">
    <citation type="submission" date="2001-12" db="EMBL/GenBank/DDBJ databases">
        <authorList>
            <person name="Stapleton M."/>
            <person name="Brokstein P."/>
            <person name="Hong L."/>
            <person name="Agbayani A."/>
            <person name="Carlson J."/>
            <person name="Champe M."/>
            <person name="Chavez C."/>
            <person name="Dorsett V."/>
            <person name="Farfan D."/>
            <person name="Frise E."/>
            <person name="George R."/>
            <person name="Gonzalez M."/>
            <person name="Guarin H."/>
            <person name="Li P."/>
            <person name="Liao G."/>
            <person name="Miranda A."/>
            <person name="Mungall C.J."/>
            <person name="Nunoo J."/>
            <person name="Pacleb J."/>
            <person name="Paragas V."/>
            <person name="Park S."/>
            <person name="Phouanenavong S."/>
            <person name="Wan K."/>
            <person name="Yu C."/>
            <person name="Lewis S.E."/>
            <person name="Rubin G.M."/>
            <person name="Celniker S."/>
        </authorList>
    </citation>
    <scope>NUCLEOTIDE SEQUENCE</scope>
    <source>
        <strain evidence="1">Berkeley</strain>
    </source>
</reference>
<dbReference type="OrthoDB" id="6147534at2759"/>
<protein>
    <submittedName>
        <fullName evidence="1">LD21589p</fullName>
    </submittedName>
</protein>
<dbReference type="GO" id="GO:0140297">
    <property type="term" value="F:DNA-binding transcription factor binding"/>
    <property type="evidence" value="ECO:0000353"/>
    <property type="project" value="FlyBase"/>
</dbReference>
<proteinExistence type="evidence at transcript level"/>
<dbReference type="AlphaFoldDB" id="Q8T090"/>
<accession>Q8T090</accession>
<name>Q8T090_DROME</name>
<dbReference type="GO" id="GO:0008586">
    <property type="term" value="P:imaginal disc-derived wing vein morphogenesis"/>
    <property type="evidence" value="ECO:0000315"/>
    <property type="project" value="FlyBase"/>
</dbReference>
<sequence length="218" mass="25306">MLASIRGQICLYLGSRTRMSCCACPMPTNYRPPSFSDSPCMISTLDNGPDKWTDSNCREQATEQRQYSGRGREELLCVIFVFKRLHFVFHTHNHPTYSQNKHQNINIICRDDVSVWLKNPETRKPSDFKLRNALSRFYVKRISCVNREWFVDCSGCIQHTSHQTLTDQGIQNQKAETNYKTKLNKTGHDGRNILSILFIVYSVKFLNVSEIWSMLNTV</sequence>
<dbReference type="GO" id="GO:0003714">
    <property type="term" value="F:transcription corepressor activity"/>
    <property type="evidence" value="ECO:0000314"/>
    <property type="project" value="FlyBase"/>
</dbReference>
<dbReference type="EMBL" id="AY069476">
    <property type="protein sequence ID" value="AAL39621.1"/>
    <property type="molecule type" value="mRNA"/>
</dbReference>
<dbReference type="GO" id="GO:0007379">
    <property type="term" value="P:segment specification"/>
    <property type="evidence" value="ECO:0007001"/>
    <property type="project" value="FlyBase"/>
</dbReference>
<dbReference type="FlyBase" id="FBgn0010825">
    <property type="gene designation" value="Gug"/>
</dbReference>
<evidence type="ECO:0000313" key="1">
    <source>
        <dbReference type="EMBL" id="AAL39621.1"/>
    </source>
</evidence>
<dbReference type="GO" id="GO:0035282">
    <property type="term" value="P:segmentation"/>
    <property type="evidence" value="ECO:0000315"/>
    <property type="project" value="FlyBase"/>
</dbReference>
<dbReference type="GO" id="GO:0045879">
    <property type="term" value="P:negative regulation of smoothened signaling pathway"/>
    <property type="evidence" value="ECO:0000315"/>
    <property type="project" value="FlyBase"/>
</dbReference>
<gene>
    <name evidence="1 2" type="primary">Gug</name>
    <name evidence="2" type="ORF">CG6964</name>
</gene>
<dbReference type="AGR" id="FB:FBgn0010825"/>
<dbReference type="GO" id="GO:0002121">
    <property type="term" value="P:inter-male aggressive behavior"/>
    <property type="evidence" value="ECO:0000315"/>
    <property type="project" value="FlyBase"/>
</dbReference>
<organism evidence="1">
    <name type="scientific">Drosophila melanogaster</name>
    <name type="common">Fruit fly</name>
    <dbReference type="NCBI Taxonomy" id="7227"/>
    <lineage>
        <taxon>Eukaryota</taxon>
        <taxon>Metazoa</taxon>
        <taxon>Ecdysozoa</taxon>
        <taxon>Arthropoda</taxon>
        <taxon>Hexapoda</taxon>
        <taxon>Insecta</taxon>
        <taxon>Pterygota</taxon>
        <taxon>Neoptera</taxon>
        <taxon>Endopterygota</taxon>
        <taxon>Diptera</taxon>
        <taxon>Brachycera</taxon>
        <taxon>Muscomorpha</taxon>
        <taxon>Ephydroidea</taxon>
        <taxon>Drosophilidae</taxon>
        <taxon>Drosophila</taxon>
        <taxon>Sophophora</taxon>
    </lineage>
</organism>
<dbReference type="GO" id="GO:0005634">
    <property type="term" value="C:nucleus"/>
    <property type="evidence" value="ECO:0000314"/>
    <property type="project" value="FlyBase"/>
</dbReference>